<reference evidence="10 11" key="1">
    <citation type="submission" date="2023-05" db="EMBL/GenBank/DDBJ databases">
        <title>Marinobacter albus sp. nov., a marine bacterium isolated from sand in a coastal intertidal zone of huludao.</title>
        <authorList>
            <person name="Deng T."/>
        </authorList>
    </citation>
    <scope>NUCLEOTIDE SEQUENCE [LARGE SCALE GENOMIC DNA]</scope>
    <source>
        <strain evidence="10 11">M216</strain>
    </source>
</reference>
<evidence type="ECO:0000256" key="4">
    <source>
        <dbReference type="ARBA" id="ARBA00022448"/>
    </source>
</evidence>
<organism evidence="10 11">
    <name type="scientific">Marinobacter albus</name>
    <dbReference type="NCBI Taxonomy" id="3030833"/>
    <lineage>
        <taxon>Bacteria</taxon>
        <taxon>Pseudomonadati</taxon>
        <taxon>Pseudomonadota</taxon>
        <taxon>Gammaproteobacteria</taxon>
        <taxon>Pseudomonadales</taxon>
        <taxon>Marinobacteraceae</taxon>
        <taxon>Marinobacter</taxon>
    </lineage>
</organism>
<keyword evidence="9" id="KW-0066">ATP synthesis</keyword>
<evidence type="ECO:0000256" key="2">
    <source>
        <dbReference type="ARBA" id="ARBA00004170"/>
    </source>
</evidence>
<evidence type="ECO:0000256" key="6">
    <source>
        <dbReference type="ARBA" id="ARBA00023065"/>
    </source>
</evidence>
<dbReference type="SUPFAM" id="SSF52943">
    <property type="entry name" value="ATP synthase (F1-ATPase), gamma subunit"/>
    <property type="match status" value="1"/>
</dbReference>
<dbReference type="Gene3D" id="1.10.287.80">
    <property type="entry name" value="ATP synthase, gamma subunit, helix hairpin domain"/>
    <property type="match status" value="1"/>
</dbReference>
<dbReference type="Proteomes" id="UP001223547">
    <property type="component" value="Unassembled WGS sequence"/>
</dbReference>
<keyword evidence="11" id="KW-1185">Reference proteome</keyword>
<keyword evidence="7" id="KW-0472">Membrane</keyword>
<evidence type="ECO:0000256" key="1">
    <source>
        <dbReference type="ARBA" id="ARBA00003456"/>
    </source>
</evidence>
<proteinExistence type="inferred from homology"/>
<keyword evidence="5" id="KW-0375">Hydrogen ion transport</keyword>
<dbReference type="InterPro" id="IPR035968">
    <property type="entry name" value="ATP_synth_F1_ATPase_gsu"/>
</dbReference>
<dbReference type="Pfam" id="PF00231">
    <property type="entry name" value="ATP-synt"/>
    <property type="match status" value="1"/>
</dbReference>
<keyword evidence="6" id="KW-0406">Ion transport</keyword>
<evidence type="ECO:0000313" key="10">
    <source>
        <dbReference type="EMBL" id="MDK9558633.1"/>
    </source>
</evidence>
<dbReference type="EMBL" id="JASSQD010000002">
    <property type="protein sequence ID" value="MDK9558633.1"/>
    <property type="molecule type" value="Genomic_DNA"/>
</dbReference>
<evidence type="ECO:0000256" key="5">
    <source>
        <dbReference type="ARBA" id="ARBA00022781"/>
    </source>
</evidence>
<accession>A0ABT7HE78</accession>
<dbReference type="PRINTS" id="PR00126">
    <property type="entry name" value="ATPASEGAMMA"/>
</dbReference>
<dbReference type="PANTHER" id="PTHR11693:SF22">
    <property type="entry name" value="ATP SYNTHASE SUBUNIT GAMMA, MITOCHONDRIAL"/>
    <property type="match status" value="1"/>
</dbReference>
<sequence>MAQTFEALSHHDDTLTGIRSIVHTMKTLSAINAVPYERAATSIEAYHNTILSGLQALLAGTGPIALPSVEPEEKVLVVFGSDHGLCGSYNETVAQAVVTAPELLAAEHPGLRILCVGAQMNDALTGLGITPEAVLLPPASAAGIGRLASDIVTRLDTIGRGDPHNRLVATLAFMQRADHGQQRPAVTRLLPLAPSLVAELAERPWVSRSLPIHSLSSDQVFAALLRSHIFASVFRASAEAIVTENAARLARMQQAERSVDDQLEQVKGQMRSVRQEEITTELLDVIIGFEALQGRERRS</sequence>
<name>A0ABT7HE78_9GAMM</name>
<protein>
    <submittedName>
        <fullName evidence="10">FoF1 ATP synthase subunit gamma</fullName>
    </submittedName>
</protein>
<evidence type="ECO:0000256" key="8">
    <source>
        <dbReference type="ARBA" id="ARBA00023196"/>
    </source>
</evidence>
<dbReference type="CDD" id="cd12151">
    <property type="entry name" value="F1-ATPase_gamma"/>
    <property type="match status" value="1"/>
</dbReference>
<keyword evidence="4" id="KW-0813">Transport</keyword>
<gene>
    <name evidence="10" type="ORF">QQF73_13445</name>
</gene>
<keyword evidence="8" id="KW-0139">CF(1)</keyword>
<evidence type="ECO:0000256" key="3">
    <source>
        <dbReference type="ARBA" id="ARBA00007681"/>
    </source>
</evidence>
<dbReference type="Gene3D" id="3.40.1380.10">
    <property type="match status" value="1"/>
</dbReference>
<evidence type="ECO:0000256" key="9">
    <source>
        <dbReference type="ARBA" id="ARBA00023310"/>
    </source>
</evidence>
<comment type="caution">
    <text evidence="10">The sequence shown here is derived from an EMBL/GenBank/DDBJ whole genome shotgun (WGS) entry which is preliminary data.</text>
</comment>
<evidence type="ECO:0000256" key="7">
    <source>
        <dbReference type="ARBA" id="ARBA00023136"/>
    </source>
</evidence>
<evidence type="ECO:0000313" key="11">
    <source>
        <dbReference type="Proteomes" id="UP001223547"/>
    </source>
</evidence>
<dbReference type="RefSeq" id="WP_285368533.1">
    <property type="nucleotide sequence ID" value="NZ_JASSQD010000002.1"/>
</dbReference>
<comment type="function">
    <text evidence="1">Produces ATP from ADP in the presence of a proton gradient across the membrane. The gamma chain is believed to be important in regulating ATPase activity and the flow of protons through the CF(0) complex.</text>
</comment>
<dbReference type="PANTHER" id="PTHR11693">
    <property type="entry name" value="ATP SYNTHASE GAMMA CHAIN"/>
    <property type="match status" value="1"/>
</dbReference>
<dbReference type="InterPro" id="IPR000131">
    <property type="entry name" value="ATP_synth_F1_gsu"/>
</dbReference>
<comment type="subcellular location">
    <subcellularLocation>
        <location evidence="2">Membrane</location>
        <topology evidence="2">Peripheral membrane protein</topology>
    </subcellularLocation>
</comment>
<comment type="similarity">
    <text evidence="3">Belongs to the ATPase gamma chain family.</text>
</comment>